<dbReference type="EMBL" id="QJPH01000508">
    <property type="protein sequence ID" value="PZN71791.1"/>
    <property type="molecule type" value="Genomic_DNA"/>
</dbReference>
<organism evidence="4 5">
    <name type="scientific">Candidatus Methylumidiphilus alinenensis</name>
    <dbReference type="NCBI Taxonomy" id="2202197"/>
    <lineage>
        <taxon>Bacteria</taxon>
        <taxon>Pseudomonadati</taxon>
        <taxon>Pseudomonadota</taxon>
        <taxon>Gammaproteobacteria</taxon>
        <taxon>Methylococcales</taxon>
        <taxon>Candidatus Methylumidiphilus</taxon>
    </lineage>
</organism>
<evidence type="ECO:0000256" key="2">
    <source>
        <dbReference type="ARBA" id="ARBA00022676"/>
    </source>
</evidence>
<name>A0A2W4QHY9_9GAMM</name>
<evidence type="ECO:0000256" key="3">
    <source>
        <dbReference type="ARBA" id="ARBA00022679"/>
    </source>
</evidence>
<accession>A0A2W4QHY9</accession>
<dbReference type="InterPro" id="IPR029044">
    <property type="entry name" value="Nucleotide-diphossugar_trans"/>
</dbReference>
<dbReference type="PANTHER" id="PTHR43179:SF12">
    <property type="entry name" value="GALACTOFURANOSYLTRANSFERASE GLFT2"/>
    <property type="match status" value="1"/>
</dbReference>
<dbReference type="GO" id="GO:0016757">
    <property type="term" value="F:glycosyltransferase activity"/>
    <property type="evidence" value="ECO:0007669"/>
    <property type="project" value="UniProtKB-KW"/>
</dbReference>
<keyword evidence="2" id="KW-0328">Glycosyltransferase</keyword>
<protein>
    <recommendedName>
        <fullName evidence="6">Glycosyltransferase 2-like domain-containing protein</fullName>
    </recommendedName>
</protein>
<dbReference type="Gene3D" id="3.90.550.10">
    <property type="entry name" value="Spore Coat Polysaccharide Biosynthesis Protein SpsA, Chain A"/>
    <property type="match status" value="1"/>
</dbReference>
<evidence type="ECO:0000313" key="5">
    <source>
        <dbReference type="Proteomes" id="UP000249396"/>
    </source>
</evidence>
<dbReference type="Proteomes" id="UP000249396">
    <property type="component" value="Unassembled WGS sequence"/>
</dbReference>
<evidence type="ECO:0000313" key="4">
    <source>
        <dbReference type="EMBL" id="PZN71791.1"/>
    </source>
</evidence>
<dbReference type="SUPFAM" id="SSF53448">
    <property type="entry name" value="Nucleotide-diphospho-sugar transferases"/>
    <property type="match status" value="1"/>
</dbReference>
<gene>
    <name evidence="4" type="ORF">DM484_25485</name>
</gene>
<reference evidence="4 5" key="1">
    <citation type="journal article" date="2018" name="Aquat. Microb. Ecol.">
        <title>Gammaproteobacterial methanotrophs dominate.</title>
        <authorList>
            <person name="Rissanen A.J."/>
            <person name="Saarenheimo J."/>
            <person name="Tiirola M."/>
            <person name="Peura S."/>
            <person name="Aalto S.L."/>
            <person name="Karvinen A."/>
            <person name="Nykanen H."/>
        </authorList>
    </citation>
    <scope>NUCLEOTIDE SEQUENCE [LARGE SCALE GENOMIC DNA]</scope>
    <source>
        <strain evidence="4">AMbin10</strain>
    </source>
</reference>
<dbReference type="PANTHER" id="PTHR43179">
    <property type="entry name" value="RHAMNOSYLTRANSFERASE WBBL"/>
    <property type="match status" value="1"/>
</dbReference>
<comment type="similarity">
    <text evidence="1">Belongs to the glycosyltransferase 2 family.</text>
</comment>
<comment type="caution">
    <text evidence="4">The sequence shown here is derived from an EMBL/GenBank/DDBJ whole genome shotgun (WGS) entry which is preliminary data.</text>
</comment>
<evidence type="ECO:0008006" key="6">
    <source>
        <dbReference type="Google" id="ProtNLM"/>
    </source>
</evidence>
<proteinExistence type="inferred from homology"/>
<dbReference type="AlphaFoldDB" id="A0A2W4QHY9"/>
<evidence type="ECO:0000256" key="1">
    <source>
        <dbReference type="ARBA" id="ARBA00006739"/>
    </source>
</evidence>
<dbReference type="Pfam" id="PF13641">
    <property type="entry name" value="Glyco_tranf_2_3"/>
    <property type="match status" value="1"/>
</dbReference>
<keyword evidence="3" id="KW-0808">Transferase</keyword>
<sequence>MKQGHCNQVAAVILNYRRADLTTRCVASLSGQVSLALVVDNSGHEEETKRLAECMAVLAAHGEKTDVEVVDPGENLGFGRGVDYGIRRLTAHGCFECILLINNDAVASKGMVEGMLETLQEQKGNALVAAKMANSPSTSFLWYHRLFALVLQRPYLGAFPYLSGACLLAPWSLAKDGLFDPEFFMYGEDVELSWRMTQTGVPLVVADVICDHAGSVSARMGSLFYEYHVARGHLVLARKLARNQLVWGVFLCGRAISLPLRATLRCLRHKSLIPWRGLLLALIGKTPLEPGSRP</sequence>